<feature type="transmembrane region" description="Helical" evidence="6">
    <location>
        <begin position="309"/>
        <end position="328"/>
    </location>
</feature>
<comment type="subcellular location">
    <subcellularLocation>
        <location evidence="6">Cell membrane</location>
        <topology evidence="6">Multi-pass membrane protein</topology>
    </subcellularLocation>
    <subcellularLocation>
        <location evidence="1">Membrane</location>
        <topology evidence="1">Multi-pass membrane protein</topology>
    </subcellularLocation>
</comment>
<dbReference type="Proteomes" id="UP000724657">
    <property type="component" value="Unassembled WGS sequence"/>
</dbReference>
<dbReference type="GO" id="GO:0051301">
    <property type="term" value="P:cell division"/>
    <property type="evidence" value="ECO:0007669"/>
    <property type="project" value="InterPro"/>
</dbReference>
<feature type="transmembrane region" description="Helical" evidence="6">
    <location>
        <begin position="164"/>
        <end position="181"/>
    </location>
</feature>
<feature type="transmembrane region" description="Helical" evidence="6">
    <location>
        <begin position="277"/>
        <end position="297"/>
    </location>
</feature>
<dbReference type="PANTHER" id="PTHR30474">
    <property type="entry name" value="CELL CYCLE PROTEIN"/>
    <property type="match status" value="1"/>
</dbReference>
<feature type="transmembrane region" description="Helical" evidence="6">
    <location>
        <begin position="21"/>
        <end position="40"/>
    </location>
</feature>
<evidence type="ECO:0000313" key="7">
    <source>
        <dbReference type="EMBL" id="MBU3842667.1"/>
    </source>
</evidence>
<dbReference type="GO" id="GO:0008955">
    <property type="term" value="F:peptidoglycan glycosyltransferase activity"/>
    <property type="evidence" value="ECO:0007669"/>
    <property type="project" value="UniProtKB-UniRule"/>
</dbReference>
<keyword evidence="6" id="KW-0961">Cell wall biogenesis/degradation</keyword>
<dbReference type="AlphaFoldDB" id="A0A9E2NXQ9"/>
<dbReference type="EC" id="2.4.99.28" evidence="6"/>
<keyword evidence="6" id="KW-0808">Transferase</keyword>
<evidence type="ECO:0000256" key="1">
    <source>
        <dbReference type="ARBA" id="ARBA00004141"/>
    </source>
</evidence>
<organism evidence="7 8">
    <name type="scientific">Candidatus Fusobacterium pullicola</name>
    <dbReference type="NCBI Taxonomy" id="2838601"/>
    <lineage>
        <taxon>Bacteria</taxon>
        <taxon>Fusobacteriati</taxon>
        <taxon>Fusobacteriota</taxon>
        <taxon>Fusobacteriia</taxon>
        <taxon>Fusobacteriales</taxon>
        <taxon>Fusobacteriaceae</taxon>
        <taxon>Fusobacterium</taxon>
    </lineage>
</organism>
<keyword evidence="5 6" id="KW-0472">Membrane</keyword>
<evidence type="ECO:0000256" key="5">
    <source>
        <dbReference type="ARBA" id="ARBA00023136"/>
    </source>
</evidence>
<dbReference type="GO" id="GO:0032153">
    <property type="term" value="C:cell division site"/>
    <property type="evidence" value="ECO:0007669"/>
    <property type="project" value="TreeGrafter"/>
</dbReference>
<name>A0A9E2NXQ9_9FUSO</name>
<accession>A0A9E2NXQ9</accession>
<proteinExistence type="inferred from homology"/>
<comment type="similarity">
    <text evidence="6">Belongs to the SEDS family. MrdB/RodA subfamily.</text>
</comment>
<keyword evidence="4 6" id="KW-1133">Transmembrane helix</keyword>
<feature type="transmembrane region" description="Helical" evidence="6">
    <location>
        <begin position="117"/>
        <end position="134"/>
    </location>
</feature>
<keyword evidence="2 6" id="KW-0812">Transmembrane</keyword>
<keyword evidence="6" id="KW-1003">Cell membrane</keyword>
<dbReference type="Pfam" id="PF01098">
    <property type="entry name" value="FTSW_RODA_SPOVE"/>
    <property type="match status" value="1"/>
</dbReference>
<dbReference type="GO" id="GO:0071555">
    <property type="term" value="P:cell wall organization"/>
    <property type="evidence" value="ECO:0007669"/>
    <property type="project" value="UniProtKB-KW"/>
</dbReference>
<evidence type="ECO:0000256" key="4">
    <source>
        <dbReference type="ARBA" id="ARBA00022989"/>
    </source>
</evidence>
<dbReference type="GO" id="GO:0008360">
    <property type="term" value="P:regulation of cell shape"/>
    <property type="evidence" value="ECO:0007669"/>
    <property type="project" value="UniProtKB-KW"/>
</dbReference>
<dbReference type="GO" id="GO:0005886">
    <property type="term" value="C:plasma membrane"/>
    <property type="evidence" value="ECO:0007669"/>
    <property type="project" value="UniProtKB-SubCell"/>
</dbReference>
<dbReference type="NCBIfam" id="TIGR02210">
    <property type="entry name" value="rodA_shape"/>
    <property type="match status" value="1"/>
</dbReference>
<feature type="transmembrane region" description="Helical" evidence="6">
    <location>
        <begin position="340"/>
        <end position="360"/>
    </location>
</feature>
<protein>
    <recommendedName>
        <fullName evidence="6">Peptidoglycan glycosyltransferase RodA</fullName>
        <shortName evidence="6">PGT</shortName>
        <ecNumber evidence="6">2.4.99.28</ecNumber>
    </recommendedName>
    <alternativeName>
        <fullName evidence="6">Cell elongation protein RodA</fullName>
    </alternativeName>
    <alternativeName>
        <fullName evidence="6">Cell wall polymerase</fullName>
    </alternativeName>
    <alternativeName>
        <fullName evidence="6">Peptidoglycan polymerase</fullName>
        <shortName evidence="6">PG polymerase</shortName>
    </alternativeName>
</protein>
<dbReference type="GO" id="GO:0009252">
    <property type="term" value="P:peptidoglycan biosynthetic process"/>
    <property type="evidence" value="ECO:0007669"/>
    <property type="project" value="UniProtKB-UniRule"/>
</dbReference>
<feature type="transmembrane region" description="Helical" evidence="6">
    <location>
        <begin position="52"/>
        <end position="70"/>
    </location>
</feature>
<dbReference type="InterPro" id="IPR001182">
    <property type="entry name" value="FtsW/RodA"/>
</dbReference>
<reference evidence="7" key="2">
    <citation type="submission" date="2021-04" db="EMBL/GenBank/DDBJ databases">
        <authorList>
            <person name="Gilroy R."/>
        </authorList>
    </citation>
    <scope>NUCLEOTIDE SEQUENCE</scope>
    <source>
        <strain evidence="7">A6-441</strain>
    </source>
</reference>
<comment type="catalytic activity">
    <reaction evidence="6">
        <text>[GlcNAc-(1-&gt;4)-Mur2Ac(oyl-L-Ala-gamma-D-Glu-L-Lys-D-Ala-D-Ala)](n)-di-trans,octa-cis-undecaprenyl diphosphate + beta-D-GlcNAc-(1-&gt;4)-Mur2Ac(oyl-L-Ala-gamma-D-Glu-L-Lys-D-Ala-D-Ala)-di-trans,octa-cis-undecaprenyl diphosphate = [GlcNAc-(1-&gt;4)-Mur2Ac(oyl-L-Ala-gamma-D-Glu-L-Lys-D-Ala-D-Ala)](n+1)-di-trans,octa-cis-undecaprenyl diphosphate + di-trans,octa-cis-undecaprenyl diphosphate + H(+)</text>
        <dbReference type="Rhea" id="RHEA:23708"/>
        <dbReference type="Rhea" id="RHEA-COMP:9602"/>
        <dbReference type="Rhea" id="RHEA-COMP:9603"/>
        <dbReference type="ChEBI" id="CHEBI:15378"/>
        <dbReference type="ChEBI" id="CHEBI:58405"/>
        <dbReference type="ChEBI" id="CHEBI:60033"/>
        <dbReference type="ChEBI" id="CHEBI:78435"/>
        <dbReference type="EC" id="2.4.99.28"/>
    </reaction>
</comment>
<dbReference type="EMBL" id="JAHLFN010000066">
    <property type="protein sequence ID" value="MBU3842667.1"/>
    <property type="molecule type" value="Genomic_DNA"/>
</dbReference>
<keyword evidence="6" id="KW-0573">Peptidoglycan synthesis</keyword>
<feature type="transmembrane region" description="Helical" evidence="6">
    <location>
        <begin position="188"/>
        <end position="206"/>
    </location>
</feature>
<comment type="pathway">
    <text evidence="6">Cell wall biogenesis; peptidoglycan biosynthesis.</text>
</comment>
<dbReference type="InterPro" id="IPR011923">
    <property type="entry name" value="RodA/MrdB"/>
</dbReference>
<feature type="transmembrane region" description="Helical" evidence="6">
    <location>
        <begin position="79"/>
        <end position="97"/>
    </location>
</feature>
<sequence length="368" mass="41442">MKSSRDIKLLFKRLKKMNNFLVLNALLIVCISISTIYSATISRTTSFYMKESIWAVIGLVAYLIVTMIDYRKYLKYYKVLYIINIFILLSIFFIGVSRLGAQRWITFGPVSLQPSEMGKVLVVLTLSAFLSTYFKDKLVGVKSVFIAGAHIAPILLLILKQPDLGTTLIIVMTFSVMIFMCDLDWKTIILLGTSAVAFVPFAYFFLLKDYQRQRVLTFLNPEADVLGSGWNVTQSMIAIGSGELYGKGFLNSSQSKLRFLPEAHTDFIVSVFLEERGFLGGVLLFGLYFALIMQIIYIAETTTDRFGKLICYGIASIFFFHFVINVGMTMGIMPVTGKPLLLMSYGGTSLLISFIMLGIVQSVRIYRD</sequence>
<evidence type="ECO:0000256" key="3">
    <source>
        <dbReference type="ARBA" id="ARBA00022960"/>
    </source>
</evidence>
<evidence type="ECO:0000256" key="6">
    <source>
        <dbReference type="HAMAP-Rule" id="MF_02079"/>
    </source>
</evidence>
<comment type="function">
    <text evidence="6">Peptidoglycan polymerase that is essential for cell wall elongation.</text>
</comment>
<feature type="transmembrane region" description="Helical" evidence="6">
    <location>
        <begin position="141"/>
        <end position="158"/>
    </location>
</feature>
<dbReference type="GO" id="GO:0015648">
    <property type="term" value="F:lipid-linked peptidoglycan transporter activity"/>
    <property type="evidence" value="ECO:0007669"/>
    <property type="project" value="TreeGrafter"/>
</dbReference>
<dbReference type="PANTHER" id="PTHR30474:SF1">
    <property type="entry name" value="PEPTIDOGLYCAN GLYCOSYLTRANSFERASE MRDB"/>
    <property type="match status" value="1"/>
</dbReference>
<evidence type="ECO:0000313" key="8">
    <source>
        <dbReference type="Proteomes" id="UP000724657"/>
    </source>
</evidence>
<reference evidence="7" key="1">
    <citation type="journal article" date="2021" name="PeerJ">
        <title>Extensive microbial diversity within the chicken gut microbiome revealed by metagenomics and culture.</title>
        <authorList>
            <person name="Gilroy R."/>
            <person name="Ravi A."/>
            <person name="Getino M."/>
            <person name="Pursley I."/>
            <person name="Horton D.L."/>
            <person name="Alikhan N.F."/>
            <person name="Baker D."/>
            <person name="Gharbi K."/>
            <person name="Hall N."/>
            <person name="Watson M."/>
            <person name="Adriaenssens E.M."/>
            <person name="Foster-Nyarko E."/>
            <person name="Jarju S."/>
            <person name="Secka A."/>
            <person name="Antonio M."/>
            <person name="Oren A."/>
            <person name="Chaudhuri R.R."/>
            <person name="La Ragione R."/>
            <person name="Hildebrand F."/>
            <person name="Pallen M.J."/>
        </authorList>
    </citation>
    <scope>NUCLEOTIDE SEQUENCE</scope>
    <source>
        <strain evidence="7">A6-441</strain>
    </source>
</reference>
<comment type="caution">
    <text evidence="7">The sequence shown here is derived from an EMBL/GenBank/DDBJ whole genome shotgun (WGS) entry which is preliminary data.</text>
</comment>
<dbReference type="HAMAP" id="MF_02079">
    <property type="entry name" value="PGT_RodA"/>
    <property type="match status" value="1"/>
</dbReference>
<gene>
    <name evidence="6 7" type="primary">rodA</name>
    <name evidence="7" type="ORF">IAA47_06785</name>
</gene>
<keyword evidence="3 6" id="KW-0133">Cell shape</keyword>
<keyword evidence="6" id="KW-0328">Glycosyltransferase</keyword>
<evidence type="ECO:0000256" key="2">
    <source>
        <dbReference type="ARBA" id="ARBA00022692"/>
    </source>
</evidence>